<dbReference type="PROSITE" id="PS00330">
    <property type="entry name" value="HEMOLYSIN_CALCIUM"/>
    <property type="match status" value="21"/>
</dbReference>
<feature type="domain" description="Haemolysin-type calcium binding-related" evidence="9">
    <location>
        <begin position="1081"/>
        <end position="1120"/>
    </location>
</feature>
<accession>D9SQ42</accession>
<dbReference type="InterPro" id="IPR010566">
    <property type="entry name" value="Haemolys_ca-bd"/>
</dbReference>
<sequence>MDENITNQQSFEALPPSTTGGYFGSPTADIYLGEYYNEEIYGNGGDDILHGAGGDDTIYGGEGNDTLEGGIGSDTYIFQKGYGQDIINNFTEINDTTEIDTLKMVGIREEEVYAVRDGQDLILNIKYTNDKMVVKGYFNNGTYSLEKIIFDGNVAWDVAKTNKMVLRTTVEGTEANNTISGIASTNTVVIGKGGDDIITGINGNDLLYGGDGDDKLSGGLGNDDLYGGAGNDKLYGESVNPSGTEIGNDILDGGTGNDFLYGGYGVDTYIFKRGYGEDTINNSVPSGSNSVDILKMIGIKESEVKAVRESDDLLLIIKETNDSVRIQNYFKGGSYSLGKMVFDDVEWDVTKAKEKAMLSTIEGTEEIDKIVAFSNFNTIVNGKGGEDTISGNNGDDVFYGGTGNDTLSGSSGSDTLRGENDDDILLGGIGDDELYGGAGNDKLYGESVNPLGTETGNDILDGGTGNDFLYGGYGVDTYIFKRGYGEDTINNSVPSGSNSVDILKMIGIKESEVKAVRESDDLLLIIKETNDSVRIQNYFKGGSYSLGKMVFDDVEWDVTKAKEKAMLSTIEGTEEIDKIVAFSNFNTIVNGKGGEDTISGNNGDDVFYGGTGNDTLSGSSGSDTLRGENDDDILLGGIGDDELYGGAGNDKLYGESVNPLGTETGNDILDGGTGNDFLYGGYGVDTYIFRRGYGEDTINNSVPSGSNSVDILKMIGIKESEVKAVRESDDLLLIIKETNDSVRIQNYFKGGSYSLGKMVFDDVEWDAAKVNAIVVQERGSSPLDGNDTLIGTEGSDTLYGGLGDDTLKSLGGNDILEGGAGTDILEGGSGNDIYIFKKGYREDTIINSTLEDNISEIDTLKMLGITEDEVKAVREGQDLRIFVKETGEGVKIKDYFNYGSSAIDKIVFEGNVEWDIAKTKEKAMLSAIEGTEVNDTLVGYSDFNNIIKGYDGDDNITGSNYKDELYGGNGNDIIVAGVGDDSLEGGAGIDNLDGGTGNDLLNGGYDNDTLKGGDGNDILIGGSGYDILEGGNGNDTYIFKQGFRQDIINNSNTSNDITEVDILKMEGLKESDVRVSRQGQNLILGIRETGEYVKVQGYFNYDSSALKKIIFDGNVEWDIEKTRQVAMATTIEGTEGRDIIQGYSDFNNKIVAKGGDDEVTGSDNNDTLDGGAGIDILNGKGGNDTLIGGMGNDSLLGGTGNDSLLGGIGNDILKGEAGDDTLNGGIGNDTLIGGYGTDIYKFKKGFGQDIIINSNETNAFELDRLDMDGIKEEEVKATREGQDLVLIIKETEESIRIQDYFTYGSSAISKIKFDDAEWNITKVKEMAMANVIEGTEGDDQINAYSDFDTKVEGRGGIDTILGDSGNDNFKGEGGNDILTGGSGNDVLDGGDGDDSLDGGQGDDLLVGGNGNDTINAGSGNDTLNGGSGNDTLSGDIGDDIYIFKKGYGQDIIDNHTATINDIDILKMDGIKVEDIDVIRQGKDLILIIKDTKESLTIQGYFNYGTYSLDKIVFDGNVEWDVDKVKEIIRYIEGTEAIDTIQGFDDLDNVIQGYGGADIITGGSNKDSIFGGSGNDNIHGNDGIDILSGGNEDDSLYGDDGNDILKGELGNDTLYGGLGNDSLDGAEGDDTLFGEQGDDSLVSGIGNDILDGGLGNDYLVGGLGNDTYTFQENYGQDIINNLNVGANNSEVDILNMVGIQSVDVTAVRSGQDLILKVKEKNDSVSIQGYFNYDSAALSNIIFADNVKWDVTKIKEMPITVEGTDNVDTIIGFSELKNIVLGKGGTDIITGSSNADTLDGGLGNDMLAGGAGDDILKGGDGDDSLTGGIGNDILDGEQGNDHLIGSYGNDTYIFRKGYGEERIENYDSGTNSSDIDVLKMVGIMPEEVKVLRENDDLILTIKDTNDKVTIQGYFNYGSYAVNKIVFENNVEWDITKTKEIAMLEAIEGTDAGENLTGFDDFNTILMGKGGDDIIQGKNGNDKLFGDDGTDYLDGGSGDDSLFGGSGNDTYIFKVGYGQDTINNYTSENDTETDILKMDGVNVENIIASKDDNSLILSISGTNDSVRIQDYFNGGTSSLDRIIFQDGVELGIDYIKSIVDGSSSTNSYSLVLEKSIETIAEAGDSGVANIAQDTSTANSSADQYLFNLSN</sequence>
<dbReference type="GO" id="GO:0016020">
    <property type="term" value="C:membrane"/>
    <property type="evidence" value="ECO:0007669"/>
    <property type="project" value="UniProtKB-SubCell"/>
</dbReference>
<dbReference type="SUPFAM" id="SSF51120">
    <property type="entry name" value="beta-Roll"/>
    <property type="match status" value="12"/>
</dbReference>
<dbReference type="RefSeq" id="WP_013291763.1">
    <property type="nucleotide sequence ID" value="NC_014393.1"/>
</dbReference>
<dbReference type="InterPro" id="IPR018511">
    <property type="entry name" value="Hemolysin-typ_Ca-bd_CS"/>
</dbReference>
<keyword evidence="3" id="KW-0964">Secreted</keyword>
<dbReference type="InterPro" id="IPR011049">
    <property type="entry name" value="Serralysin-like_metalloprot_C"/>
</dbReference>
<comment type="subcellular location">
    <subcellularLocation>
        <location evidence="1">Membrane</location>
    </subcellularLocation>
    <subcellularLocation>
        <location evidence="2">Secreted</location>
    </subcellularLocation>
</comment>
<dbReference type="Gene3D" id="2.150.10.10">
    <property type="entry name" value="Serralysin-like metalloprotease, C-terminal"/>
    <property type="match status" value="15"/>
</dbReference>
<dbReference type="KEGG" id="ccb:Clocel_2465"/>
<dbReference type="eggNOG" id="COG2931">
    <property type="taxonomic scope" value="Bacteria"/>
</dbReference>
<organism evidence="10 11">
    <name type="scientific">Clostridium cellulovorans (strain ATCC 35296 / DSM 3052 / OCM 3 / 743B)</name>
    <dbReference type="NCBI Taxonomy" id="573061"/>
    <lineage>
        <taxon>Bacteria</taxon>
        <taxon>Bacillati</taxon>
        <taxon>Bacillota</taxon>
        <taxon>Clostridia</taxon>
        <taxon>Eubacteriales</taxon>
        <taxon>Clostridiaceae</taxon>
        <taxon>Clostridium</taxon>
    </lineage>
</organism>
<evidence type="ECO:0000259" key="9">
    <source>
        <dbReference type="Pfam" id="PF06594"/>
    </source>
</evidence>
<dbReference type="InterPro" id="IPR050557">
    <property type="entry name" value="RTX_toxin/Mannuronan_C5-epim"/>
</dbReference>
<evidence type="ECO:0000256" key="1">
    <source>
        <dbReference type="ARBA" id="ARBA00004370"/>
    </source>
</evidence>
<dbReference type="PRINTS" id="PR00313">
    <property type="entry name" value="CABNDNGRPT"/>
</dbReference>
<protein>
    <submittedName>
        <fullName evidence="10">Hemolysin-type calcium-binding region</fullName>
    </submittedName>
</protein>
<feature type="domain" description="Haemolysin-type calcium binding-related" evidence="9">
    <location>
        <begin position="730"/>
        <end position="768"/>
    </location>
</feature>
<dbReference type="Pfam" id="PF00353">
    <property type="entry name" value="HemolysinCabind"/>
    <property type="match status" value="19"/>
</dbReference>
<keyword evidence="4" id="KW-0800">Toxin</keyword>
<evidence type="ECO:0000256" key="4">
    <source>
        <dbReference type="ARBA" id="ARBA00022656"/>
    </source>
</evidence>
<reference evidence="10 11" key="1">
    <citation type="submission" date="2010-08" db="EMBL/GenBank/DDBJ databases">
        <title>Complete sequence of Clostridium cellulovorans 743B.</title>
        <authorList>
            <consortium name="US DOE Joint Genome Institute"/>
            <person name="Lucas S."/>
            <person name="Copeland A."/>
            <person name="Lapidus A."/>
            <person name="Cheng J.-F."/>
            <person name="Bruce D."/>
            <person name="Goodwin L."/>
            <person name="Pitluck S."/>
            <person name="Chertkov O."/>
            <person name="Detter J.C."/>
            <person name="Han C."/>
            <person name="Tapia R."/>
            <person name="Land M."/>
            <person name="Hauser L."/>
            <person name="Chang Y.-J."/>
            <person name="Jeffries C."/>
            <person name="Kyrpides N."/>
            <person name="Ivanova N."/>
            <person name="Mikhailova N."/>
            <person name="Hemme C.L."/>
            <person name="Woyke T."/>
        </authorList>
    </citation>
    <scope>NUCLEOTIDE SEQUENCE [LARGE SCALE GENOMIC DNA]</scope>
    <source>
        <strain evidence="11">ATCC 35296 / DSM 3052 / OCM 3 / 743B</strain>
    </source>
</reference>
<dbReference type="OrthoDB" id="1814568at2"/>
<feature type="domain" description="Haemolysin-type calcium binding-related" evidence="9">
    <location>
        <begin position="878"/>
        <end position="917"/>
    </location>
</feature>
<keyword evidence="7" id="KW-0472">Membrane</keyword>
<evidence type="ECO:0000256" key="3">
    <source>
        <dbReference type="ARBA" id="ARBA00022525"/>
    </source>
</evidence>
<proteinExistence type="predicted"/>
<feature type="domain" description="Haemolysin-type calcium binding-related" evidence="9">
    <location>
        <begin position="1283"/>
        <end position="1315"/>
    </location>
</feature>
<dbReference type="PANTHER" id="PTHR38340:SF1">
    <property type="entry name" value="S-LAYER PROTEIN"/>
    <property type="match status" value="1"/>
</dbReference>
<feature type="domain" description="Haemolysin-type calcium binding-related" evidence="9">
    <location>
        <begin position="120"/>
        <end position="159"/>
    </location>
</feature>
<evidence type="ECO:0000256" key="5">
    <source>
        <dbReference type="ARBA" id="ARBA00022737"/>
    </source>
</evidence>
<feature type="domain" description="Haemolysin-type calcium binding-related" evidence="9">
    <location>
        <begin position="1711"/>
        <end position="1750"/>
    </location>
</feature>
<feature type="region of interest" description="Disordered" evidence="8">
    <location>
        <begin position="1"/>
        <end position="20"/>
    </location>
</feature>
<keyword evidence="5" id="KW-0677">Repeat</keyword>
<evidence type="ECO:0000256" key="8">
    <source>
        <dbReference type="SAM" id="MobiDB-lite"/>
    </source>
</evidence>
<gene>
    <name evidence="10" type="ordered locus">Clocel_2465</name>
</gene>
<keyword evidence="11" id="KW-1185">Reference proteome</keyword>
<feature type="domain" description="Haemolysin-type calcium binding-related" evidence="9">
    <location>
        <begin position="1483"/>
        <end position="1522"/>
    </location>
</feature>
<evidence type="ECO:0000256" key="6">
    <source>
        <dbReference type="ARBA" id="ARBA00023026"/>
    </source>
</evidence>
<feature type="region of interest" description="Disordered" evidence="8">
    <location>
        <begin position="1380"/>
        <end position="1400"/>
    </location>
</feature>
<dbReference type="PRINTS" id="PR01488">
    <property type="entry name" value="RTXTOXINA"/>
</dbReference>
<evidence type="ECO:0000256" key="7">
    <source>
        <dbReference type="ARBA" id="ARBA00023136"/>
    </source>
</evidence>
<dbReference type="Proteomes" id="UP000002730">
    <property type="component" value="Chromosome"/>
</dbReference>
<dbReference type="Pfam" id="PF06594">
    <property type="entry name" value="HCBP_related"/>
    <property type="match status" value="11"/>
</dbReference>
<dbReference type="GO" id="GO:0005509">
    <property type="term" value="F:calcium ion binding"/>
    <property type="evidence" value="ECO:0007669"/>
    <property type="project" value="InterPro"/>
</dbReference>
<feature type="domain" description="Haemolysin-type calcium binding-related" evidence="9">
    <location>
        <begin position="521"/>
        <end position="559"/>
    </location>
</feature>
<dbReference type="GO" id="GO:0090729">
    <property type="term" value="F:toxin activity"/>
    <property type="evidence" value="ECO:0007669"/>
    <property type="project" value="UniProtKB-KW"/>
</dbReference>
<feature type="domain" description="Haemolysin-type calcium binding-related" evidence="9">
    <location>
        <begin position="312"/>
        <end position="350"/>
    </location>
</feature>
<feature type="domain" description="Haemolysin-type calcium binding-related" evidence="9">
    <location>
        <begin position="1894"/>
        <end position="1933"/>
    </location>
</feature>
<keyword evidence="6" id="KW-0843">Virulence</keyword>
<dbReference type="GO" id="GO:0005576">
    <property type="term" value="C:extracellular region"/>
    <property type="evidence" value="ECO:0007669"/>
    <property type="project" value="UniProtKB-SubCell"/>
</dbReference>
<evidence type="ECO:0000313" key="10">
    <source>
        <dbReference type="EMBL" id="ADL52178.1"/>
    </source>
</evidence>
<evidence type="ECO:0000313" key="11">
    <source>
        <dbReference type="Proteomes" id="UP000002730"/>
    </source>
</evidence>
<feature type="domain" description="Haemolysin-type calcium binding-related" evidence="9">
    <location>
        <begin position="2052"/>
        <end position="2090"/>
    </location>
</feature>
<dbReference type="HOGENOM" id="CLU_231795_0_0_9"/>
<evidence type="ECO:0000256" key="2">
    <source>
        <dbReference type="ARBA" id="ARBA00004613"/>
    </source>
</evidence>
<name>D9SQ42_CLOC7</name>
<dbReference type="PANTHER" id="PTHR38340">
    <property type="entry name" value="S-LAYER PROTEIN"/>
    <property type="match status" value="1"/>
</dbReference>
<dbReference type="InterPro" id="IPR003995">
    <property type="entry name" value="RTX_toxin_determinant-A"/>
</dbReference>
<dbReference type="InterPro" id="IPR001343">
    <property type="entry name" value="Hemolysn_Ca-bd"/>
</dbReference>
<dbReference type="STRING" id="573061.Clocel_2465"/>
<dbReference type="EMBL" id="CP002160">
    <property type="protein sequence ID" value="ADL52178.1"/>
    <property type="molecule type" value="Genomic_DNA"/>
</dbReference>